<evidence type="ECO:0000256" key="2">
    <source>
        <dbReference type="SAM" id="MobiDB-lite"/>
    </source>
</evidence>
<feature type="transmembrane region" description="Helical" evidence="3">
    <location>
        <begin position="155"/>
        <end position="173"/>
    </location>
</feature>
<feature type="transmembrane region" description="Helical" evidence="3">
    <location>
        <begin position="282"/>
        <end position="304"/>
    </location>
</feature>
<dbReference type="OrthoDB" id="1935456at2"/>
<protein>
    <submittedName>
        <fullName evidence="5">MFS transporter</fullName>
    </submittedName>
</protein>
<feature type="compositionally biased region" description="Polar residues" evidence="2">
    <location>
        <begin position="456"/>
        <end position="470"/>
    </location>
</feature>
<sequence length="713" mass="81479">MEYPPKGYKCILLILLIIASFTNFAYGNDPIDGALPDVDALFDGNNSSKYLTVYKNNYYLDMKDMGMVESTMTFGDEINAGANTLFNAQKGLAHLLITVVYYSFEIDLYKIFSGIIEAVIGEMKIALFDELSLIAIVVLGFYYLVKIIGDQKTQIWVAIIQTVIITALALAFFNSPTELLKGVDDISKDLSRSVLSGTYKATNQGNTPESAVMAAANDMWMMFVHKPWQVLQFGDVDIAEKEEDKILSLPPMSEERQEIINTLAENDILFTPVWGGRRLSFIILYFIPMLVMGIIIGIIALLILGYQFITIFYVMMGVFVFIMALIPFIGPKIITSWGSKVLAAGFIKVIISFVLAVIFALNSALFNLTGDYGWFVVLLLQILIMVVIVWKRKDFFEIITNMRMAVKHGNINKNLRKDANLEARINKHTDKIRFRRSKSHDNYEYEPSTAEDYKINRNSRPSNNSGTEDTSLSYGAIEVQLAQEGDITNMNDNLKALVKKAEELLERKYNDEKAEAEEKAEKHNKEPEYTPFVKRVQTREALGTPRFDRREIAAVASSIDMAQQSGGTIYDVYSAMTKEEESVSRPKNLDSIRITTNGGNIDLDKEEAYKILNNQDEKDYAYEFNQRYNKQYDKAFFEELFKKYGKENVRMMMDRMKEVEEKDHKLIQNPAGYLTTSLKNNHRDKVNEENINQKKQHQKPLSNMRKKDKEMKL</sequence>
<keyword evidence="3" id="KW-0812">Transmembrane</keyword>
<feature type="transmembrane region" description="Helical" evidence="3">
    <location>
        <begin position="310"/>
        <end position="329"/>
    </location>
</feature>
<keyword evidence="4" id="KW-0732">Signal</keyword>
<evidence type="ECO:0000313" key="6">
    <source>
        <dbReference type="Proteomes" id="UP000432715"/>
    </source>
</evidence>
<feature type="transmembrane region" description="Helical" evidence="3">
    <location>
        <begin position="372"/>
        <end position="390"/>
    </location>
</feature>
<feature type="region of interest" description="Disordered" evidence="2">
    <location>
        <begin position="682"/>
        <end position="713"/>
    </location>
</feature>
<feature type="chain" id="PRO_5038929281" evidence="4">
    <location>
        <begin position="26"/>
        <end position="713"/>
    </location>
</feature>
<keyword evidence="1" id="KW-0175">Coiled coil</keyword>
<evidence type="ECO:0000256" key="1">
    <source>
        <dbReference type="SAM" id="Coils"/>
    </source>
</evidence>
<dbReference type="InterPro" id="IPR058112">
    <property type="entry name" value="CD3337_EF1877-like"/>
</dbReference>
<keyword evidence="6" id="KW-1185">Reference proteome</keyword>
<evidence type="ECO:0000256" key="4">
    <source>
        <dbReference type="SAM" id="SignalP"/>
    </source>
</evidence>
<dbReference type="RefSeq" id="WP_151860657.1">
    <property type="nucleotide sequence ID" value="NZ_WBZC01000016.1"/>
</dbReference>
<feature type="region of interest" description="Disordered" evidence="2">
    <location>
        <begin position="436"/>
        <end position="470"/>
    </location>
</feature>
<keyword evidence="3" id="KW-0472">Membrane</keyword>
<proteinExistence type="predicted"/>
<reference evidence="5 6" key="1">
    <citation type="submission" date="2019-10" db="EMBL/GenBank/DDBJ databases">
        <title>Alkaliphilus serpentinus sp. nov. and Alkaliphilus pronyensis sp. nov., two novel anaerobic alkaliphilic species isolated from the serpentinized-hosted hydrothermal field of the Prony Bay (New Caledonia).</title>
        <authorList>
            <person name="Postec A."/>
        </authorList>
    </citation>
    <scope>NUCLEOTIDE SEQUENCE [LARGE SCALE GENOMIC DNA]</scope>
    <source>
        <strain evidence="5 6">LacV</strain>
    </source>
</reference>
<dbReference type="NCBIfam" id="NF046089">
    <property type="entry name" value="CD3337_EF1877"/>
    <property type="match status" value="1"/>
</dbReference>
<feature type="coiled-coil region" evidence="1">
    <location>
        <begin position="487"/>
        <end position="526"/>
    </location>
</feature>
<dbReference type="AlphaFoldDB" id="A0A6I0FCZ5"/>
<dbReference type="EMBL" id="WBZC01000016">
    <property type="protein sequence ID" value="KAB3535640.1"/>
    <property type="molecule type" value="Genomic_DNA"/>
</dbReference>
<keyword evidence="3" id="KW-1133">Transmembrane helix</keyword>
<gene>
    <name evidence="5" type="ORF">F8154_05780</name>
</gene>
<feature type="signal peptide" evidence="4">
    <location>
        <begin position="1"/>
        <end position="25"/>
    </location>
</feature>
<evidence type="ECO:0000313" key="5">
    <source>
        <dbReference type="EMBL" id="KAB3535640.1"/>
    </source>
</evidence>
<organism evidence="5 6">
    <name type="scientific">Alkaliphilus pronyensis</name>
    <dbReference type="NCBI Taxonomy" id="1482732"/>
    <lineage>
        <taxon>Bacteria</taxon>
        <taxon>Bacillati</taxon>
        <taxon>Bacillota</taxon>
        <taxon>Clostridia</taxon>
        <taxon>Peptostreptococcales</taxon>
        <taxon>Natronincolaceae</taxon>
        <taxon>Alkaliphilus</taxon>
    </lineage>
</organism>
<feature type="transmembrane region" description="Helical" evidence="3">
    <location>
        <begin position="341"/>
        <end position="366"/>
    </location>
</feature>
<evidence type="ECO:0000256" key="3">
    <source>
        <dbReference type="SAM" id="Phobius"/>
    </source>
</evidence>
<name>A0A6I0FCZ5_9FIRM</name>
<dbReference type="Proteomes" id="UP000432715">
    <property type="component" value="Unassembled WGS sequence"/>
</dbReference>
<comment type="caution">
    <text evidence="5">The sequence shown here is derived from an EMBL/GenBank/DDBJ whole genome shotgun (WGS) entry which is preliminary data.</text>
</comment>
<accession>A0A6I0FCZ5</accession>
<feature type="transmembrane region" description="Helical" evidence="3">
    <location>
        <begin position="124"/>
        <end position="143"/>
    </location>
</feature>
<feature type="compositionally biased region" description="Basic and acidic residues" evidence="2">
    <location>
        <begin position="682"/>
        <end position="692"/>
    </location>
</feature>